<dbReference type="InterPro" id="IPR052808">
    <property type="entry name" value="GPCR_Mth-like"/>
</dbReference>
<feature type="transmembrane region" description="Helical" evidence="7">
    <location>
        <begin position="258"/>
        <end position="278"/>
    </location>
</feature>
<dbReference type="GO" id="GO:0004930">
    <property type="term" value="F:G protein-coupled receptor activity"/>
    <property type="evidence" value="ECO:0007669"/>
    <property type="project" value="UniProtKB-KW"/>
</dbReference>
<evidence type="ECO:0000313" key="9">
    <source>
        <dbReference type="Proteomes" id="UP000829999"/>
    </source>
</evidence>
<dbReference type="PANTHER" id="PTHR46953">
    <property type="entry name" value="G-PROTEIN COUPLED RECEPTOR MTH-LIKE 1-RELATED"/>
    <property type="match status" value="1"/>
</dbReference>
<evidence type="ECO:0000256" key="7">
    <source>
        <dbReference type="SAM" id="Phobius"/>
    </source>
</evidence>
<dbReference type="PANTHER" id="PTHR46953:SF1">
    <property type="entry name" value="G-PROTEIN COUPLED RECEPTOR MTH-LIKE 1-RELATED"/>
    <property type="match status" value="1"/>
</dbReference>
<dbReference type="Proteomes" id="UP000829999">
    <property type="component" value="Chromosome 2"/>
</dbReference>
<evidence type="ECO:0000256" key="3">
    <source>
        <dbReference type="ARBA" id="ARBA00022729"/>
    </source>
</evidence>
<keyword evidence="3 8" id="KW-0732">Signal</keyword>
<name>A0A9R0F0X1_SPOFR</name>
<accession>A0A9R0F0X1</accession>
<organism evidence="9 10">
    <name type="scientific">Spodoptera frugiperda</name>
    <name type="common">Fall armyworm</name>
    <dbReference type="NCBI Taxonomy" id="7108"/>
    <lineage>
        <taxon>Eukaryota</taxon>
        <taxon>Metazoa</taxon>
        <taxon>Ecdysozoa</taxon>
        <taxon>Arthropoda</taxon>
        <taxon>Hexapoda</taxon>
        <taxon>Insecta</taxon>
        <taxon>Pterygota</taxon>
        <taxon>Neoptera</taxon>
        <taxon>Endopterygota</taxon>
        <taxon>Lepidoptera</taxon>
        <taxon>Glossata</taxon>
        <taxon>Ditrysia</taxon>
        <taxon>Noctuoidea</taxon>
        <taxon>Noctuidae</taxon>
        <taxon>Amphipyrinae</taxon>
        <taxon>Spodoptera</taxon>
    </lineage>
</organism>
<feature type="transmembrane region" description="Helical" evidence="7">
    <location>
        <begin position="191"/>
        <end position="213"/>
    </location>
</feature>
<keyword evidence="6" id="KW-0807">Transducer</keyword>
<gene>
    <name evidence="10" type="primary">LOC118268962</name>
</gene>
<feature type="chain" id="PRO_5040229650" evidence="8">
    <location>
        <begin position="23"/>
        <end position="450"/>
    </location>
</feature>
<keyword evidence="9" id="KW-1185">Reference proteome</keyword>
<evidence type="ECO:0000256" key="6">
    <source>
        <dbReference type="ARBA" id="ARBA00023224"/>
    </source>
</evidence>
<dbReference type="AlphaFoldDB" id="A0A9R0F0X1"/>
<evidence type="ECO:0000256" key="1">
    <source>
        <dbReference type="ARBA" id="ARBA00004141"/>
    </source>
</evidence>
<comment type="subcellular location">
    <subcellularLocation>
        <location evidence="1">Membrane</location>
        <topology evidence="1">Multi-pass membrane protein</topology>
    </subcellularLocation>
</comment>
<evidence type="ECO:0000256" key="5">
    <source>
        <dbReference type="ARBA" id="ARBA00023170"/>
    </source>
</evidence>
<dbReference type="InterPro" id="IPR023311">
    <property type="entry name" value="Methusela_ecto_dom_2"/>
</dbReference>
<sequence>MRLLVSFITTIVILITICDVESFDHMQRLYQLMHEKNITAPKIRDYGNITKHCKNTTKKCLWKCCNFGESVRRSKCIPSKLDNILNDVVIYDSDLQQTDKDLLDTFHLVPNHFSHKQFRIYKFRLNILFETYLSENGIVIIEMYNEFYRFYKIDVNSFCIDVNVMTQKVVIYGVIYNENDDIPELNTASHYYRIIALILCTILLIFVIAIYCIHPHLRDLHGMLVTTLLCCYLGKTTIEIIHHINIIQREFYSILESLHIFFNLTIFSFTNVMFHNVWESIRSERNAVNMRQNKLKQYFKYIAYGFGLPLILTITISIINFIDMTSIPWFITPKFYRRQTCIGKEMILYIYIPRLVMFLYNICLCCLIIPKAYEGFFGSLSMTYTTNEAIKYDKIRFSQYMKLMTFMTISEAANAYNVWFMKLYGIVSTNKWLLGVVIVLIFLRGKIKGC</sequence>
<feature type="transmembrane region" description="Helical" evidence="7">
    <location>
        <begin position="298"/>
        <end position="322"/>
    </location>
</feature>
<feature type="transmembrane region" description="Helical" evidence="7">
    <location>
        <begin position="346"/>
        <end position="369"/>
    </location>
</feature>
<evidence type="ECO:0000256" key="4">
    <source>
        <dbReference type="ARBA" id="ARBA00023040"/>
    </source>
</evidence>
<keyword evidence="7" id="KW-0812">Transmembrane</keyword>
<dbReference type="Gene3D" id="1.20.1070.10">
    <property type="entry name" value="Rhodopsin 7-helix transmembrane proteins"/>
    <property type="match status" value="1"/>
</dbReference>
<dbReference type="Gene3D" id="2.170.180.11">
    <property type="entry name" value="Methuselah ectodomain, domain 2"/>
    <property type="match status" value="1"/>
</dbReference>
<keyword evidence="7" id="KW-1133">Transmembrane helix</keyword>
<feature type="signal peptide" evidence="8">
    <location>
        <begin position="1"/>
        <end position="22"/>
    </location>
</feature>
<dbReference type="GeneID" id="118268962"/>
<keyword evidence="7" id="KW-0472">Membrane</keyword>
<evidence type="ECO:0000313" key="10">
    <source>
        <dbReference type="RefSeq" id="XP_050558544.1"/>
    </source>
</evidence>
<evidence type="ECO:0000256" key="2">
    <source>
        <dbReference type="ARBA" id="ARBA00008979"/>
    </source>
</evidence>
<protein>
    <submittedName>
        <fullName evidence="10">Uncharacterized protein LOC118268962 isoform X2</fullName>
    </submittedName>
</protein>
<proteinExistence type="inferred from homology"/>
<comment type="similarity">
    <text evidence="2">Belongs to the G-protein coupled receptor 2 family. Mth subfamily.</text>
</comment>
<dbReference type="GO" id="GO:0016020">
    <property type="term" value="C:membrane"/>
    <property type="evidence" value="ECO:0007669"/>
    <property type="project" value="UniProtKB-SubCell"/>
</dbReference>
<keyword evidence="5" id="KW-0675">Receptor</keyword>
<feature type="transmembrane region" description="Helical" evidence="7">
    <location>
        <begin position="423"/>
        <end position="443"/>
    </location>
</feature>
<evidence type="ECO:0000256" key="8">
    <source>
        <dbReference type="SAM" id="SignalP"/>
    </source>
</evidence>
<dbReference type="RefSeq" id="XP_050558544.1">
    <property type="nucleotide sequence ID" value="XM_050702587.1"/>
</dbReference>
<keyword evidence="4" id="KW-0297">G-protein coupled receptor</keyword>
<reference evidence="10" key="1">
    <citation type="submission" date="2025-08" db="UniProtKB">
        <authorList>
            <consortium name="RefSeq"/>
        </authorList>
    </citation>
    <scope>IDENTIFICATION</scope>
    <source>
        <tissue evidence="10">Whole larval tissue</tissue>
    </source>
</reference>
<feature type="transmembrane region" description="Helical" evidence="7">
    <location>
        <begin position="220"/>
        <end position="238"/>
    </location>
</feature>